<accession>A0A0E9RUP8</accession>
<organism evidence="1">
    <name type="scientific">Anguilla anguilla</name>
    <name type="common">European freshwater eel</name>
    <name type="synonym">Muraena anguilla</name>
    <dbReference type="NCBI Taxonomy" id="7936"/>
    <lineage>
        <taxon>Eukaryota</taxon>
        <taxon>Metazoa</taxon>
        <taxon>Chordata</taxon>
        <taxon>Craniata</taxon>
        <taxon>Vertebrata</taxon>
        <taxon>Euteleostomi</taxon>
        <taxon>Actinopterygii</taxon>
        <taxon>Neopterygii</taxon>
        <taxon>Teleostei</taxon>
        <taxon>Anguilliformes</taxon>
        <taxon>Anguillidae</taxon>
        <taxon>Anguilla</taxon>
    </lineage>
</organism>
<protein>
    <submittedName>
        <fullName evidence="1">Uncharacterized protein</fullName>
    </submittedName>
</protein>
<evidence type="ECO:0000313" key="1">
    <source>
        <dbReference type="EMBL" id="JAH31993.1"/>
    </source>
</evidence>
<reference evidence="1" key="1">
    <citation type="submission" date="2014-11" db="EMBL/GenBank/DDBJ databases">
        <authorList>
            <person name="Amaro Gonzalez C."/>
        </authorList>
    </citation>
    <scope>NUCLEOTIDE SEQUENCE</scope>
</reference>
<dbReference type="AlphaFoldDB" id="A0A0E9RUP8"/>
<sequence length="17" mass="2026">MLIYRFHCTTVFDIPGI</sequence>
<name>A0A0E9RUP8_ANGAN</name>
<proteinExistence type="predicted"/>
<reference evidence="1" key="2">
    <citation type="journal article" date="2015" name="Fish Shellfish Immunol.">
        <title>Early steps in the European eel (Anguilla anguilla)-Vibrio vulnificus interaction in the gills: Role of the RtxA13 toxin.</title>
        <authorList>
            <person name="Callol A."/>
            <person name="Pajuelo D."/>
            <person name="Ebbesson L."/>
            <person name="Teles M."/>
            <person name="MacKenzie S."/>
            <person name="Amaro C."/>
        </authorList>
    </citation>
    <scope>NUCLEOTIDE SEQUENCE</scope>
</reference>
<dbReference type="EMBL" id="GBXM01076584">
    <property type="protein sequence ID" value="JAH31993.1"/>
    <property type="molecule type" value="Transcribed_RNA"/>
</dbReference>